<feature type="domain" description="ABC transporter" evidence="10">
    <location>
        <begin position="10"/>
        <end position="258"/>
    </location>
</feature>
<keyword evidence="8" id="KW-1278">Translocase</keyword>
<evidence type="ECO:0000256" key="6">
    <source>
        <dbReference type="ARBA" id="ARBA00022741"/>
    </source>
</evidence>
<dbReference type="InterPro" id="IPR017871">
    <property type="entry name" value="ABC_transporter-like_CS"/>
</dbReference>
<evidence type="ECO:0000256" key="4">
    <source>
        <dbReference type="ARBA" id="ARBA00022475"/>
    </source>
</evidence>
<comment type="caution">
    <text evidence="11">The sequence shown here is derived from an EMBL/GenBank/DDBJ whole genome shotgun (WGS) entry which is preliminary data.</text>
</comment>
<organism evidence="11 12">
    <name type="scientific">Paenibacillus glycanilyticus</name>
    <dbReference type="NCBI Taxonomy" id="126569"/>
    <lineage>
        <taxon>Bacteria</taxon>
        <taxon>Bacillati</taxon>
        <taxon>Bacillota</taxon>
        <taxon>Bacilli</taxon>
        <taxon>Bacillales</taxon>
        <taxon>Paenibacillaceae</taxon>
        <taxon>Paenibacillus</taxon>
    </lineage>
</organism>
<proteinExistence type="inferred from homology"/>
<dbReference type="PANTHER" id="PTHR43297">
    <property type="entry name" value="OLIGOPEPTIDE TRANSPORT ATP-BINDING PROTEIN APPD"/>
    <property type="match status" value="1"/>
</dbReference>
<evidence type="ECO:0000256" key="7">
    <source>
        <dbReference type="ARBA" id="ARBA00022840"/>
    </source>
</evidence>
<dbReference type="EMBL" id="BSSQ01000005">
    <property type="protein sequence ID" value="GLX66927.1"/>
    <property type="molecule type" value="Genomic_DNA"/>
</dbReference>
<dbReference type="SUPFAM" id="SSF52540">
    <property type="entry name" value="P-loop containing nucleoside triphosphate hydrolases"/>
    <property type="match status" value="1"/>
</dbReference>
<keyword evidence="6" id="KW-0547">Nucleotide-binding</keyword>
<gene>
    <name evidence="11" type="primary">oppD_2</name>
    <name evidence="11" type="ORF">MU1_12710</name>
</gene>
<dbReference type="InterPro" id="IPR027417">
    <property type="entry name" value="P-loop_NTPase"/>
</dbReference>
<dbReference type="Gene3D" id="3.40.50.300">
    <property type="entry name" value="P-loop containing nucleotide triphosphate hydrolases"/>
    <property type="match status" value="1"/>
</dbReference>
<keyword evidence="7 11" id="KW-0067">ATP-binding</keyword>
<dbReference type="InterPro" id="IPR050388">
    <property type="entry name" value="ABC_Ni/Peptide_Import"/>
</dbReference>
<dbReference type="CDD" id="cd03257">
    <property type="entry name" value="ABC_NikE_OppD_transporters"/>
    <property type="match status" value="1"/>
</dbReference>
<evidence type="ECO:0000256" key="5">
    <source>
        <dbReference type="ARBA" id="ARBA00022519"/>
    </source>
</evidence>
<dbReference type="InterPro" id="IPR003593">
    <property type="entry name" value="AAA+_ATPase"/>
</dbReference>
<accession>A0ABQ6G8I0</accession>
<name>A0ABQ6G8I0_9BACL</name>
<evidence type="ECO:0000256" key="1">
    <source>
        <dbReference type="ARBA" id="ARBA00004202"/>
    </source>
</evidence>
<keyword evidence="9" id="KW-0472">Membrane</keyword>
<keyword evidence="4" id="KW-1003">Cell membrane</keyword>
<reference evidence="11 12" key="1">
    <citation type="submission" date="2023-03" db="EMBL/GenBank/DDBJ databases">
        <title>Draft genome sequence of the bacteria which degrade cell wall of Tricholomamatutake.</title>
        <authorList>
            <person name="Konishi Y."/>
            <person name="Fukuta Y."/>
            <person name="Shirasaka N."/>
        </authorList>
    </citation>
    <scope>NUCLEOTIDE SEQUENCE [LARGE SCALE GENOMIC DNA]</scope>
    <source>
        <strain evidence="12">mu1</strain>
    </source>
</reference>
<evidence type="ECO:0000256" key="9">
    <source>
        <dbReference type="ARBA" id="ARBA00023136"/>
    </source>
</evidence>
<evidence type="ECO:0000256" key="2">
    <source>
        <dbReference type="ARBA" id="ARBA00005417"/>
    </source>
</evidence>
<protein>
    <submittedName>
        <fullName evidence="11">Peptide ABC transporter ATP-binding protein</fullName>
    </submittedName>
</protein>
<sequence>MDHDETVLDVQCLNIETFMQQETMRVVQDVSFRIDKGQVLGIVGESGCGKSLTCMSILGLLPDTARVTQGKILLKGSNLLDSSEKELIQVRRRLLSLVLQNPMIAFNPLKTIGSQFIETLRLQGNYTRKQAAEHAVYCLKEMNLAEPDRLLRQYPFELSGGMLQRVMIGLAIANQPSLFIADEPTTALDSVNREHVLNAIRRIKSAGETAILLVSHDMNVIEAVADNVIVMNKGKIVESGKTSDVIRNPRNEYTKLLCESRFLNHHTKEEPRAL</sequence>
<dbReference type="PANTHER" id="PTHR43297:SF14">
    <property type="entry name" value="ATPASE AAA-TYPE CORE DOMAIN-CONTAINING PROTEIN"/>
    <property type="match status" value="1"/>
</dbReference>
<evidence type="ECO:0000256" key="3">
    <source>
        <dbReference type="ARBA" id="ARBA00022448"/>
    </source>
</evidence>
<dbReference type="Pfam" id="PF00005">
    <property type="entry name" value="ABC_tran"/>
    <property type="match status" value="1"/>
</dbReference>
<comment type="subcellular location">
    <subcellularLocation>
        <location evidence="1">Cell membrane</location>
        <topology evidence="1">Peripheral membrane protein</topology>
    </subcellularLocation>
</comment>
<dbReference type="Proteomes" id="UP001157114">
    <property type="component" value="Unassembled WGS sequence"/>
</dbReference>
<evidence type="ECO:0000313" key="12">
    <source>
        <dbReference type="Proteomes" id="UP001157114"/>
    </source>
</evidence>
<evidence type="ECO:0000256" key="8">
    <source>
        <dbReference type="ARBA" id="ARBA00022967"/>
    </source>
</evidence>
<evidence type="ECO:0000313" key="11">
    <source>
        <dbReference type="EMBL" id="GLX66927.1"/>
    </source>
</evidence>
<keyword evidence="3" id="KW-0813">Transport</keyword>
<comment type="similarity">
    <text evidence="2">Belongs to the ABC transporter superfamily.</text>
</comment>
<dbReference type="RefSeq" id="WP_284237644.1">
    <property type="nucleotide sequence ID" value="NZ_BSSQ01000005.1"/>
</dbReference>
<dbReference type="SMART" id="SM00382">
    <property type="entry name" value="AAA"/>
    <property type="match status" value="1"/>
</dbReference>
<dbReference type="PROSITE" id="PS50893">
    <property type="entry name" value="ABC_TRANSPORTER_2"/>
    <property type="match status" value="1"/>
</dbReference>
<evidence type="ECO:0000259" key="10">
    <source>
        <dbReference type="PROSITE" id="PS50893"/>
    </source>
</evidence>
<dbReference type="PROSITE" id="PS00211">
    <property type="entry name" value="ABC_TRANSPORTER_1"/>
    <property type="match status" value="1"/>
</dbReference>
<dbReference type="GO" id="GO:0005524">
    <property type="term" value="F:ATP binding"/>
    <property type="evidence" value="ECO:0007669"/>
    <property type="project" value="UniProtKB-KW"/>
</dbReference>
<keyword evidence="12" id="KW-1185">Reference proteome</keyword>
<dbReference type="InterPro" id="IPR003439">
    <property type="entry name" value="ABC_transporter-like_ATP-bd"/>
</dbReference>
<keyword evidence="5" id="KW-0997">Cell inner membrane</keyword>